<name>A0A941IA57_9BACI</name>
<evidence type="ECO:0000256" key="2">
    <source>
        <dbReference type="ARBA" id="ARBA00023316"/>
    </source>
</evidence>
<feature type="chain" id="PRO_5037621169" evidence="3">
    <location>
        <begin position="27"/>
        <end position="347"/>
    </location>
</feature>
<gene>
    <name evidence="5" type="ORF">KCX74_15950</name>
</gene>
<keyword evidence="1 5" id="KW-0378">Hydrolase</keyword>
<reference evidence="5" key="1">
    <citation type="submission" date="2021-04" db="EMBL/GenBank/DDBJ databases">
        <title>Isolation and polyphasic classification of algal microorganism.</title>
        <authorList>
            <person name="Wang S."/>
        </authorList>
    </citation>
    <scope>NUCLEOTIDE SEQUENCE</scope>
    <source>
        <strain evidence="5">720a</strain>
    </source>
</reference>
<protein>
    <submittedName>
        <fullName evidence="5">N-acetylmuramoyl-L-alanine amidase</fullName>
        <ecNumber evidence="5">3.5.1.28</ecNumber>
    </submittedName>
</protein>
<dbReference type="SMART" id="SM00646">
    <property type="entry name" value="Ami_3"/>
    <property type="match status" value="1"/>
</dbReference>
<dbReference type="Pfam" id="PF01520">
    <property type="entry name" value="Amidase_3"/>
    <property type="match status" value="1"/>
</dbReference>
<dbReference type="GO" id="GO:0071555">
    <property type="term" value="P:cell wall organization"/>
    <property type="evidence" value="ECO:0007669"/>
    <property type="project" value="UniProtKB-KW"/>
</dbReference>
<evidence type="ECO:0000259" key="4">
    <source>
        <dbReference type="PROSITE" id="PS51781"/>
    </source>
</evidence>
<dbReference type="PANTHER" id="PTHR30404:SF0">
    <property type="entry name" value="N-ACETYLMURAMOYL-L-ALANINE AMIDASE AMIC"/>
    <property type="match status" value="1"/>
</dbReference>
<evidence type="ECO:0000256" key="1">
    <source>
        <dbReference type="ARBA" id="ARBA00022801"/>
    </source>
</evidence>
<feature type="domain" description="SH3b" evidence="4">
    <location>
        <begin position="99"/>
        <end position="160"/>
    </location>
</feature>
<dbReference type="Gene3D" id="3.40.630.40">
    <property type="entry name" value="Zn-dependent exopeptidases"/>
    <property type="match status" value="1"/>
</dbReference>
<dbReference type="EMBL" id="JAGSOT010000058">
    <property type="protein sequence ID" value="MBR7797524.1"/>
    <property type="molecule type" value="Genomic_DNA"/>
</dbReference>
<dbReference type="EC" id="3.5.1.28" evidence="5"/>
<dbReference type="AlphaFoldDB" id="A0A941IA57"/>
<dbReference type="GO" id="GO:0030288">
    <property type="term" value="C:outer membrane-bounded periplasmic space"/>
    <property type="evidence" value="ECO:0007669"/>
    <property type="project" value="TreeGrafter"/>
</dbReference>
<evidence type="ECO:0000313" key="6">
    <source>
        <dbReference type="Proteomes" id="UP000675284"/>
    </source>
</evidence>
<dbReference type="InterPro" id="IPR002508">
    <property type="entry name" value="MurNAc-LAA_cat"/>
</dbReference>
<evidence type="ECO:0000256" key="3">
    <source>
        <dbReference type="SAM" id="SignalP"/>
    </source>
</evidence>
<comment type="caution">
    <text evidence="5">The sequence shown here is derived from an EMBL/GenBank/DDBJ whole genome shotgun (WGS) entry which is preliminary data.</text>
</comment>
<dbReference type="SMART" id="SM00287">
    <property type="entry name" value="SH3b"/>
    <property type="match status" value="2"/>
</dbReference>
<dbReference type="GO" id="GO:0008745">
    <property type="term" value="F:N-acetylmuramoyl-L-alanine amidase activity"/>
    <property type="evidence" value="ECO:0007669"/>
    <property type="project" value="UniProtKB-EC"/>
</dbReference>
<keyword evidence="2" id="KW-0961">Cell wall biogenesis/degradation</keyword>
<sequence>MYLRKVRITVCSIMIWLFLTPMVSYADTAIIKGDNVNIRNGPGTNYQTIGQAGTNDTFSIIQRQGEWIQVQLENDTGWIIETYLSIIENNEQSTVDTPPESITIPNDHTQIRNGPSTEYKIAYFAEKGSSFQVISVEGQWYEIQNKNIHGYVYKPLIDKVEVPSSSTFKNKTIVIDAGHGGRDVGAIGSSNIFEKDIAFLTAQELAQELTILGSDVRITRPRDEFVSLGSRVSFSNMVKTDVFISIHYNSVPELPEVTGIESYYYQEANNQLAASIQSELIKATDSKDRGTTHGDFLVLRQNLQASVLVELGFISNPEQESSLRTTIYQKELVSGIVNGLAKYFASK</sequence>
<dbReference type="Pfam" id="PF08239">
    <property type="entry name" value="SH3_3"/>
    <property type="match status" value="2"/>
</dbReference>
<dbReference type="Proteomes" id="UP000675284">
    <property type="component" value="Unassembled WGS sequence"/>
</dbReference>
<keyword evidence="6" id="KW-1185">Reference proteome</keyword>
<organism evidence="5 6">
    <name type="scientific">Virgibacillus salarius</name>
    <dbReference type="NCBI Taxonomy" id="447199"/>
    <lineage>
        <taxon>Bacteria</taxon>
        <taxon>Bacillati</taxon>
        <taxon>Bacillota</taxon>
        <taxon>Bacilli</taxon>
        <taxon>Bacillales</taxon>
        <taxon>Bacillaceae</taxon>
        <taxon>Virgibacillus</taxon>
    </lineage>
</organism>
<dbReference type="RefSeq" id="WP_026681251.1">
    <property type="nucleotide sequence ID" value="NZ_JAGSOT010000058.1"/>
</dbReference>
<feature type="domain" description="SH3b" evidence="4">
    <location>
        <begin position="26"/>
        <end position="88"/>
    </location>
</feature>
<dbReference type="CDD" id="cd02696">
    <property type="entry name" value="MurNAc-LAA"/>
    <property type="match status" value="1"/>
</dbReference>
<dbReference type="InterPro" id="IPR003646">
    <property type="entry name" value="SH3-like_bac-type"/>
</dbReference>
<feature type="signal peptide" evidence="3">
    <location>
        <begin position="1"/>
        <end position="26"/>
    </location>
</feature>
<proteinExistence type="predicted"/>
<accession>A0A941IA57</accession>
<dbReference type="PROSITE" id="PS51781">
    <property type="entry name" value="SH3B"/>
    <property type="match status" value="2"/>
</dbReference>
<keyword evidence="3" id="KW-0732">Signal</keyword>
<dbReference type="InterPro" id="IPR050695">
    <property type="entry name" value="N-acetylmuramoyl_amidase_3"/>
</dbReference>
<dbReference type="PANTHER" id="PTHR30404">
    <property type="entry name" value="N-ACETYLMURAMOYL-L-ALANINE AMIDASE"/>
    <property type="match status" value="1"/>
</dbReference>
<evidence type="ECO:0000313" key="5">
    <source>
        <dbReference type="EMBL" id="MBR7797524.1"/>
    </source>
</evidence>
<dbReference type="SUPFAM" id="SSF53187">
    <property type="entry name" value="Zn-dependent exopeptidases"/>
    <property type="match status" value="1"/>
</dbReference>
<dbReference type="GO" id="GO:0009253">
    <property type="term" value="P:peptidoglycan catabolic process"/>
    <property type="evidence" value="ECO:0007669"/>
    <property type="project" value="InterPro"/>
</dbReference>
<dbReference type="Gene3D" id="2.30.30.40">
    <property type="entry name" value="SH3 Domains"/>
    <property type="match status" value="2"/>
</dbReference>